<proteinExistence type="predicted"/>
<evidence type="ECO:0000313" key="2">
    <source>
        <dbReference type="Proteomes" id="UP000012149"/>
    </source>
</evidence>
<accession>M6W1N4</accession>
<organism evidence="1 2">
    <name type="scientific">Leptospira santarosai str. CBC1416</name>
    <dbReference type="NCBI Taxonomy" id="1193059"/>
    <lineage>
        <taxon>Bacteria</taxon>
        <taxon>Pseudomonadati</taxon>
        <taxon>Spirochaetota</taxon>
        <taxon>Spirochaetia</taxon>
        <taxon>Leptospirales</taxon>
        <taxon>Leptospiraceae</taxon>
        <taxon>Leptospira</taxon>
    </lineage>
</organism>
<name>M6W1N4_9LEPT</name>
<dbReference type="Proteomes" id="UP000012149">
    <property type="component" value="Unassembled WGS sequence"/>
</dbReference>
<gene>
    <name evidence="1" type="ORF">LEP1GSC161_1631</name>
</gene>
<evidence type="ECO:0000313" key="1">
    <source>
        <dbReference type="EMBL" id="EMO59164.1"/>
    </source>
</evidence>
<protein>
    <submittedName>
        <fullName evidence="1">Uncharacterized protein</fullName>
    </submittedName>
</protein>
<reference evidence="1 2" key="1">
    <citation type="submission" date="2013-01" db="EMBL/GenBank/DDBJ databases">
        <authorList>
            <person name="Harkins D.M."/>
            <person name="Durkin A.S."/>
            <person name="Brinkac L.M."/>
            <person name="Haft D.H."/>
            <person name="Selengut J.D."/>
            <person name="Sanka R."/>
            <person name="DePew J."/>
            <person name="Purushe J."/>
            <person name="Matthias M.A."/>
            <person name="Vinetz J.M."/>
            <person name="Sutton G.G."/>
            <person name="Nierman W.C."/>
            <person name="Fouts D.E."/>
        </authorList>
    </citation>
    <scope>NUCLEOTIDE SEQUENCE [LARGE SCALE GENOMIC DNA]</scope>
    <source>
        <strain evidence="1 2">CBC1416</strain>
    </source>
</reference>
<comment type="caution">
    <text evidence="1">The sequence shown here is derived from an EMBL/GenBank/DDBJ whole genome shotgun (WGS) entry which is preliminary data.</text>
</comment>
<sequence>MKSPFCVRRKIHFIEVLQRSVVRIPLKTLKEINRFLSFDNLTENVGVPTNYASLATPSFWTHCICVTTLMRAHGFQAQKAPPFCLRTCPKQESFV</sequence>
<dbReference type="AlphaFoldDB" id="M6W1N4"/>
<dbReference type="EMBL" id="AKWE02000042">
    <property type="protein sequence ID" value="EMO59164.1"/>
    <property type="molecule type" value="Genomic_DNA"/>
</dbReference>